<dbReference type="PROSITE" id="PS00678">
    <property type="entry name" value="WD_REPEATS_1"/>
    <property type="match status" value="1"/>
</dbReference>
<dbReference type="Proteomes" id="UP000274131">
    <property type="component" value="Unassembled WGS sequence"/>
</dbReference>
<sequence length="432" mass="48965">MEVGRRNGVSCLSAGGRCNSRFIGNRRKIRELGSEVPQMYDYEFLSNKGTQIYQKDVKGHFGCVNALEVSPDERLLVSGGDDRRVLLWNVSDVQVQESPNPIAVMGQMHYSNIFSLAFSNYCEKIYSAGNDASLFVHDIATREVVHHKKARSAFYNISTNPIDDNLIISASDDGKVRLHDLRQDDDTVVVKRIGCMYCAQFNPRKPNIISVCSKQDGLVIYDSRKWDRPWIRLCRSDTGANGVNWCDCSVMYGQWNETGDGLFAVRSRSSPIYYDFNTGGCVEFSENGFVNSCTVKSCSFISPRLVMTGSDDWNIYVWKIPDLGCESKLVVVLDLAVYFLEKVVDTAYRILEGHRSIVNHVKYSQLNRILFSSGVEKIVKLWSEFELNGSYYDPIRRQVIALDHDFVDSSHEDSVEEDLYMLGFFDSLTAVC</sequence>
<feature type="repeat" description="WD" evidence="3">
    <location>
        <begin position="351"/>
        <end position="383"/>
    </location>
</feature>
<dbReference type="GO" id="GO:0005737">
    <property type="term" value="C:cytoplasm"/>
    <property type="evidence" value="ECO:0007669"/>
    <property type="project" value="TreeGrafter"/>
</dbReference>
<proteinExistence type="predicted"/>
<dbReference type="InterPro" id="IPR036322">
    <property type="entry name" value="WD40_repeat_dom_sf"/>
</dbReference>
<dbReference type="InterPro" id="IPR015943">
    <property type="entry name" value="WD40/YVTN_repeat-like_dom_sf"/>
</dbReference>
<evidence type="ECO:0000313" key="4">
    <source>
        <dbReference type="EMBL" id="VDD94812.1"/>
    </source>
</evidence>
<gene>
    <name evidence="4" type="ORF">EVEC_LOCUS9563</name>
</gene>
<keyword evidence="1 3" id="KW-0853">WD repeat</keyword>
<evidence type="ECO:0000313" key="6">
    <source>
        <dbReference type="WBParaSite" id="EVEC_0001021801-mRNA-1"/>
    </source>
</evidence>
<dbReference type="PANTHER" id="PTHR15574">
    <property type="entry name" value="WD REPEAT DOMAIN-CONTAINING FAMILY"/>
    <property type="match status" value="1"/>
</dbReference>
<dbReference type="InterPro" id="IPR045151">
    <property type="entry name" value="DCAF8"/>
</dbReference>
<dbReference type="WBParaSite" id="EVEC_0001021801-mRNA-1">
    <property type="protein sequence ID" value="EVEC_0001021801-mRNA-1"/>
    <property type="gene ID" value="EVEC_0001021801"/>
</dbReference>
<dbReference type="SUPFAM" id="SSF50978">
    <property type="entry name" value="WD40 repeat-like"/>
    <property type="match status" value="1"/>
</dbReference>
<dbReference type="AlphaFoldDB" id="A0A0N4VHB7"/>
<dbReference type="InterPro" id="IPR019775">
    <property type="entry name" value="WD40_repeat_CS"/>
</dbReference>
<keyword evidence="5" id="KW-1185">Reference proteome</keyword>
<feature type="repeat" description="WD" evidence="3">
    <location>
        <begin position="57"/>
        <end position="98"/>
    </location>
</feature>
<dbReference type="InterPro" id="IPR001680">
    <property type="entry name" value="WD40_rpt"/>
</dbReference>
<evidence type="ECO:0000256" key="2">
    <source>
        <dbReference type="ARBA" id="ARBA00022737"/>
    </source>
</evidence>
<name>A0A0N4VHB7_ENTVE</name>
<dbReference type="STRING" id="51028.A0A0N4VHB7"/>
<dbReference type="PROSITE" id="PS50294">
    <property type="entry name" value="WD_REPEATS_REGION"/>
    <property type="match status" value="2"/>
</dbReference>
<keyword evidence="2" id="KW-0677">Repeat</keyword>
<evidence type="ECO:0000256" key="1">
    <source>
        <dbReference type="ARBA" id="ARBA00022574"/>
    </source>
</evidence>
<dbReference type="PANTHER" id="PTHR15574:SF43">
    <property type="entry name" value="DDB1- AND CUL4-ASSOCIATED FACTOR 5"/>
    <property type="match status" value="1"/>
</dbReference>
<protein>
    <submittedName>
        <fullName evidence="6">WD_REPEATS_REGION domain-containing protein</fullName>
    </submittedName>
</protein>
<dbReference type="PROSITE" id="PS50082">
    <property type="entry name" value="WD_REPEATS_2"/>
    <property type="match status" value="2"/>
</dbReference>
<dbReference type="GO" id="GO:0080008">
    <property type="term" value="C:Cul4-RING E3 ubiquitin ligase complex"/>
    <property type="evidence" value="ECO:0007669"/>
    <property type="project" value="TreeGrafter"/>
</dbReference>
<accession>A0A0N4VHB7</accession>
<evidence type="ECO:0000256" key="3">
    <source>
        <dbReference type="PROSITE-ProRule" id="PRU00221"/>
    </source>
</evidence>
<dbReference type="OrthoDB" id="4869960at2759"/>
<dbReference type="SMART" id="SM00320">
    <property type="entry name" value="WD40"/>
    <property type="match status" value="6"/>
</dbReference>
<evidence type="ECO:0000313" key="5">
    <source>
        <dbReference type="Proteomes" id="UP000274131"/>
    </source>
</evidence>
<organism evidence="6">
    <name type="scientific">Enterobius vermicularis</name>
    <name type="common">Human pinworm</name>
    <dbReference type="NCBI Taxonomy" id="51028"/>
    <lineage>
        <taxon>Eukaryota</taxon>
        <taxon>Metazoa</taxon>
        <taxon>Ecdysozoa</taxon>
        <taxon>Nematoda</taxon>
        <taxon>Chromadorea</taxon>
        <taxon>Rhabditida</taxon>
        <taxon>Spirurina</taxon>
        <taxon>Oxyuridomorpha</taxon>
        <taxon>Oxyuroidea</taxon>
        <taxon>Oxyuridae</taxon>
        <taxon>Enterobius</taxon>
    </lineage>
</organism>
<dbReference type="GO" id="GO:0045717">
    <property type="term" value="P:negative regulation of fatty acid biosynthetic process"/>
    <property type="evidence" value="ECO:0007669"/>
    <property type="project" value="TreeGrafter"/>
</dbReference>
<reference evidence="6" key="1">
    <citation type="submission" date="2017-02" db="UniProtKB">
        <authorList>
            <consortium name="WormBaseParasite"/>
        </authorList>
    </citation>
    <scope>IDENTIFICATION</scope>
</reference>
<dbReference type="EMBL" id="UXUI01010141">
    <property type="protein sequence ID" value="VDD94812.1"/>
    <property type="molecule type" value="Genomic_DNA"/>
</dbReference>
<dbReference type="Pfam" id="PF00400">
    <property type="entry name" value="WD40"/>
    <property type="match status" value="3"/>
</dbReference>
<reference evidence="4 5" key="2">
    <citation type="submission" date="2018-10" db="EMBL/GenBank/DDBJ databases">
        <authorList>
            <consortium name="Pathogen Informatics"/>
        </authorList>
    </citation>
    <scope>NUCLEOTIDE SEQUENCE [LARGE SCALE GENOMIC DNA]</scope>
</reference>
<dbReference type="Gene3D" id="2.130.10.10">
    <property type="entry name" value="YVTN repeat-like/Quinoprotein amine dehydrogenase"/>
    <property type="match status" value="2"/>
</dbReference>